<organism evidence="1 2">
    <name type="scientific">Iris pallida</name>
    <name type="common">Sweet iris</name>
    <dbReference type="NCBI Taxonomy" id="29817"/>
    <lineage>
        <taxon>Eukaryota</taxon>
        <taxon>Viridiplantae</taxon>
        <taxon>Streptophyta</taxon>
        <taxon>Embryophyta</taxon>
        <taxon>Tracheophyta</taxon>
        <taxon>Spermatophyta</taxon>
        <taxon>Magnoliopsida</taxon>
        <taxon>Liliopsida</taxon>
        <taxon>Asparagales</taxon>
        <taxon>Iridaceae</taxon>
        <taxon>Iridoideae</taxon>
        <taxon>Irideae</taxon>
        <taxon>Iris</taxon>
    </lineage>
</organism>
<name>A0AAX6H5G7_IRIPA</name>
<comment type="caution">
    <text evidence="1">The sequence shown here is derived from an EMBL/GenBank/DDBJ whole genome shotgun (WGS) entry which is preliminary data.</text>
</comment>
<reference evidence="1" key="1">
    <citation type="journal article" date="2023" name="GigaByte">
        <title>Genome assembly of the bearded iris, Iris pallida Lam.</title>
        <authorList>
            <person name="Bruccoleri R.E."/>
            <person name="Oakeley E.J."/>
            <person name="Faust A.M.E."/>
            <person name="Altorfer M."/>
            <person name="Dessus-Babus S."/>
            <person name="Burckhardt D."/>
            <person name="Oertli M."/>
            <person name="Naumann U."/>
            <person name="Petersen F."/>
            <person name="Wong J."/>
        </authorList>
    </citation>
    <scope>NUCLEOTIDE SEQUENCE</scope>
    <source>
        <strain evidence="1">GSM-AAB239-AS_SAM_17_03QT</strain>
    </source>
</reference>
<evidence type="ECO:0000313" key="1">
    <source>
        <dbReference type="EMBL" id="KAJ6835974.1"/>
    </source>
</evidence>
<gene>
    <name evidence="1" type="ORF">M6B38_329075</name>
</gene>
<sequence length="131" mass="14189">MRWHGTPEGFGWPYVPRIQGGAASRGELCLGVVDGGMMVGRMTGVGMRRGMVRPDLSVGCISGEGLCRVRHAEEWRCNSVLGTGIDPLDGGRRDGPWCMAQGADRRLADAARGKLTGRRRGARRISPGERR</sequence>
<dbReference type="EMBL" id="JANAVB010012600">
    <property type="protein sequence ID" value="KAJ6835974.1"/>
    <property type="molecule type" value="Genomic_DNA"/>
</dbReference>
<proteinExistence type="predicted"/>
<keyword evidence="2" id="KW-1185">Reference proteome</keyword>
<evidence type="ECO:0000313" key="2">
    <source>
        <dbReference type="Proteomes" id="UP001140949"/>
    </source>
</evidence>
<protein>
    <submittedName>
        <fullName evidence="1">Vegetative cell wall protein gp1</fullName>
    </submittedName>
</protein>
<accession>A0AAX6H5G7</accession>
<dbReference type="Proteomes" id="UP001140949">
    <property type="component" value="Unassembled WGS sequence"/>
</dbReference>
<dbReference type="AlphaFoldDB" id="A0AAX6H5G7"/>
<reference evidence="1" key="2">
    <citation type="submission" date="2023-04" db="EMBL/GenBank/DDBJ databases">
        <authorList>
            <person name="Bruccoleri R.E."/>
            <person name="Oakeley E.J."/>
            <person name="Faust A.-M."/>
            <person name="Dessus-Babus S."/>
            <person name="Altorfer M."/>
            <person name="Burckhardt D."/>
            <person name="Oertli M."/>
            <person name="Naumann U."/>
            <person name="Petersen F."/>
            <person name="Wong J."/>
        </authorList>
    </citation>
    <scope>NUCLEOTIDE SEQUENCE</scope>
    <source>
        <strain evidence="1">GSM-AAB239-AS_SAM_17_03QT</strain>
        <tissue evidence="1">Leaf</tissue>
    </source>
</reference>